<dbReference type="Pfam" id="PF02254">
    <property type="entry name" value="TrkA_N"/>
    <property type="match status" value="2"/>
</dbReference>
<feature type="domain" description="RCK N-terminal" evidence="2">
    <location>
        <begin position="123"/>
        <end position="245"/>
    </location>
</feature>
<dbReference type="SUPFAM" id="SSF81324">
    <property type="entry name" value="Voltage-gated potassium channels"/>
    <property type="match status" value="1"/>
</dbReference>
<dbReference type="SUPFAM" id="SSF51735">
    <property type="entry name" value="NAD(P)-binding Rossmann-fold domains"/>
    <property type="match status" value="2"/>
</dbReference>
<dbReference type="InterPro" id="IPR003148">
    <property type="entry name" value="RCK_N"/>
</dbReference>
<feature type="transmembrane region" description="Helical" evidence="1">
    <location>
        <begin position="47"/>
        <end position="70"/>
    </location>
</feature>
<evidence type="ECO:0000313" key="4">
    <source>
        <dbReference type="Proteomes" id="UP000595663"/>
    </source>
</evidence>
<reference evidence="3 4" key="1">
    <citation type="journal article" date="2008" name="Int. J. Syst. Evol. Microbiol.">
        <title>Amphritea japonica sp. nov. and Amphritea balenae sp. nov., isolated from the sediment adjacent to sperm whale carcasses off Kagoshima, Japan.</title>
        <authorList>
            <person name="Miyazaki M."/>
            <person name="Nogi Y."/>
            <person name="Fujiwara Y."/>
            <person name="Kawato M."/>
            <person name="Nagahama T."/>
            <person name="Kubokawa K."/>
            <person name="Horikoshi K."/>
        </authorList>
    </citation>
    <scope>NUCLEOTIDE SEQUENCE [LARGE SCALE GENOMIC DNA]</scope>
    <source>
        <strain evidence="3 4">ATCC BAA-1530</strain>
    </source>
</reference>
<dbReference type="PANTHER" id="PTHR43833">
    <property type="entry name" value="POTASSIUM CHANNEL PROTEIN 2-RELATED-RELATED"/>
    <property type="match status" value="1"/>
</dbReference>
<dbReference type="KEGG" id="ajp:AMJAP_0944"/>
<evidence type="ECO:0000256" key="1">
    <source>
        <dbReference type="SAM" id="Phobius"/>
    </source>
</evidence>
<dbReference type="Proteomes" id="UP000595663">
    <property type="component" value="Chromosome"/>
</dbReference>
<gene>
    <name evidence="3" type="ORF">AMJAP_0944</name>
</gene>
<dbReference type="Gene3D" id="3.40.50.720">
    <property type="entry name" value="NAD(P)-binding Rossmann-like Domain"/>
    <property type="match status" value="2"/>
</dbReference>
<keyword evidence="1" id="KW-1133">Transmembrane helix</keyword>
<dbReference type="InterPro" id="IPR036291">
    <property type="entry name" value="NAD(P)-bd_dom_sf"/>
</dbReference>
<feature type="transmembrane region" description="Helical" evidence="1">
    <location>
        <begin position="76"/>
        <end position="100"/>
    </location>
</feature>
<evidence type="ECO:0000259" key="2">
    <source>
        <dbReference type="PROSITE" id="PS51201"/>
    </source>
</evidence>
<keyword evidence="4" id="KW-1185">Reference proteome</keyword>
<dbReference type="PROSITE" id="PS51201">
    <property type="entry name" value="RCK_N"/>
    <property type="match status" value="2"/>
</dbReference>
<accession>A0A7R6PCF7</accession>
<sequence>MSDIFYLLLRRLRQPLITLIVIYSVSTVGFVIIPGQDDQGNVWHMDFFHAVYFVSFMGSTIGFGEIPYAFTAAQRVWTLISIYGTVISWLYSIGSLLALFQEPVFGRMLRRRSFVNEVSNFNEPFYLVCGYGITGSAIIKKLSERGIRSVVIDISQERIDRLEMDDLLTRVPGLCADASLPEALDDAGLQHGSCVGVLALTNNDNVNLSISIASKLLAPQRIVVSRTESEVNARNLASFGTEHIVDPFRAYAEYLSLAAHSPYMHLVYDWLINPYHRPLSSAYKKTSGRWIICGLGRFGKALYHEFAKHDVELVLLDDDARQLKNYKNTVVGLGTEAATLEVAGVREAVGIIAGTNNDADNLSIILTAQELNPKLVTVVRQNLNTNTLVYKNSNADFIMESGRIIANRILAKLKTPLLPVFIEQMQRQDDVWAHTLLNRMSSIASDSELDSWSITVNEEATPAIMAIMGDGDQVKLSALMKDPRHRKDQLNCFPLMLRRNGDLKLLPGELTLLEEGDEILFCGLADASDQMSWSINNYNILFYLQTGEEPSHNLLAKLLKRI</sequence>
<dbReference type="GO" id="GO:0006813">
    <property type="term" value="P:potassium ion transport"/>
    <property type="evidence" value="ECO:0007669"/>
    <property type="project" value="InterPro"/>
</dbReference>
<evidence type="ECO:0000313" key="3">
    <source>
        <dbReference type="EMBL" id="BBB25541.1"/>
    </source>
</evidence>
<dbReference type="EMBL" id="AP014545">
    <property type="protein sequence ID" value="BBB25541.1"/>
    <property type="molecule type" value="Genomic_DNA"/>
</dbReference>
<keyword evidence="1" id="KW-0472">Membrane</keyword>
<dbReference type="OrthoDB" id="9781411at2"/>
<dbReference type="AlphaFoldDB" id="A0A7R6PCF7"/>
<name>A0A7R6PCF7_9GAMM</name>
<protein>
    <submittedName>
        <fullName evidence="3">Potassium transporter TrkA</fullName>
    </submittedName>
</protein>
<dbReference type="InterPro" id="IPR050721">
    <property type="entry name" value="Trk_Ktr_HKT_K-transport"/>
</dbReference>
<keyword evidence="1" id="KW-0812">Transmembrane</keyword>
<proteinExistence type="predicted"/>
<dbReference type="GO" id="GO:0005886">
    <property type="term" value="C:plasma membrane"/>
    <property type="evidence" value="ECO:0007669"/>
    <property type="project" value="UniProtKB-SubCell"/>
</dbReference>
<dbReference type="RefSeq" id="WP_019621957.1">
    <property type="nucleotide sequence ID" value="NZ_AP014545.1"/>
</dbReference>
<feature type="transmembrane region" description="Helical" evidence="1">
    <location>
        <begin position="16"/>
        <end position="35"/>
    </location>
</feature>
<organism evidence="3 4">
    <name type="scientific">Amphritea japonica ATCC BAA-1530</name>
    <dbReference type="NCBI Taxonomy" id="1278309"/>
    <lineage>
        <taxon>Bacteria</taxon>
        <taxon>Pseudomonadati</taxon>
        <taxon>Pseudomonadota</taxon>
        <taxon>Gammaproteobacteria</taxon>
        <taxon>Oceanospirillales</taxon>
        <taxon>Oceanospirillaceae</taxon>
        <taxon>Amphritea</taxon>
    </lineage>
</organism>
<feature type="domain" description="RCK N-terminal" evidence="2">
    <location>
        <begin position="287"/>
        <end position="410"/>
    </location>
</feature>